<reference evidence="3" key="1">
    <citation type="submission" date="2009-01" db="EMBL/GenBank/DDBJ databases">
        <title>Complete sequence of chromosome Cyanothece sp. PCC 7425.</title>
        <authorList>
            <consortium name="US DOE Joint Genome Institute"/>
            <person name="Lucas S."/>
            <person name="Copeland A."/>
            <person name="Lapidus A."/>
            <person name="Glavina del Rio T."/>
            <person name="Dalin E."/>
            <person name="Tice H."/>
            <person name="Bruce D."/>
            <person name="Goodwin L."/>
            <person name="Pitluck S."/>
            <person name="Sims D."/>
            <person name="Meineke L."/>
            <person name="Brettin T."/>
            <person name="Detter J.C."/>
            <person name="Han C."/>
            <person name="Larimer F."/>
            <person name="Land M."/>
            <person name="Hauser L."/>
            <person name="Kyrpides N."/>
            <person name="Ovchinnikova G."/>
            <person name="Liberton M."/>
            <person name="Stoeckel J."/>
            <person name="Banerjee A."/>
            <person name="Singh A."/>
            <person name="Page L."/>
            <person name="Sato H."/>
            <person name="Zhao L."/>
            <person name="Sherman L."/>
            <person name="Pakrasi H."/>
            <person name="Richardson P."/>
        </authorList>
    </citation>
    <scope>NUCLEOTIDE SEQUENCE</scope>
    <source>
        <strain evidence="3">PCC 7425</strain>
    </source>
</reference>
<dbReference type="eggNOG" id="COG3274">
    <property type="taxonomic scope" value="Bacteria"/>
</dbReference>
<evidence type="ECO:0000256" key="1">
    <source>
        <dbReference type="SAM" id="Phobius"/>
    </source>
</evidence>
<keyword evidence="1" id="KW-0472">Membrane</keyword>
<proteinExistence type="predicted"/>
<accession>B8HUX6</accession>
<keyword evidence="3" id="KW-0012">Acyltransferase</keyword>
<dbReference type="AlphaFoldDB" id="B8HUX6"/>
<gene>
    <name evidence="3" type="ordered locus">Cyan7425_0635</name>
</gene>
<organism evidence="3">
    <name type="scientific">Cyanothece sp. (strain PCC 7425 / ATCC 29141)</name>
    <dbReference type="NCBI Taxonomy" id="395961"/>
    <lineage>
        <taxon>Bacteria</taxon>
        <taxon>Bacillati</taxon>
        <taxon>Cyanobacteriota</taxon>
        <taxon>Cyanophyceae</taxon>
        <taxon>Gomontiellales</taxon>
        <taxon>Cyanothecaceae</taxon>
        <taxon>Cyanothece</taxon>
    </lineage>
</organism>
<keyword evidence="1" id="KW-0812">Transmembrane</keyword>
<dbReference type="HOGENOM" id="CLU_1802928_0_0_3"/>
<protein>
    <submittedName>
        <fullName evidence="3">Acyltransferase, putative</fullName>
    </submittedName>
</protein>
<dbReference type="KEGG" id="cyn:Cyan7425_0635"/>
<name>B8HUX6_CYAP4</name>
<dbReference type="GO" id="GO:0016747">
    <property type="term" value="F:acyltransferase activity, transferring groups other than amino-acyl groups"/>
    <property type="evidence" value="ECO:0007669"/>
    <property type="project" value="InterPro"/>
</dbReference>
<evidence type="ECO:0000313" key="3">
    <source>
        <dbReference type="EMBL" id="ACL43023.1"/>
    </source>
</evidence>
<feature type="transmembrane region" description="Helical" evidence="1">
    <location>
        <begin position="12"/>
        <end position="33"/>
    </location>
</feature>
<keyword evidence="1" id="KW-1133">Transmembrane helix</keyword>
<feature type="transmembrane region" description="Helical" evidence="1">
    <location>
        <begin position="75"/>
        <end position="98"/>
    </location>
</feature>
<keyword evidence="3" id="KW-0808">Transferase</keyword>
<sequence>MSNNKLNISSRLLLIIFLVALVLLFLYGILMTVSNHVLYDTVWDGYYSLMTLTLATSTFLFLSKISYKNEIINRVLVMVGSNTLGIFLVHQFAGALTIPYFRSLPQSSSLIFNLLYGFCVVLGSLLIVIVVKQLPLLKKLISV</sequence>
<feature type="domain" description="Acyltransferase 3" evidence="2">
    <location>
        <begin position="7"/>
        <end position="129"/>
    </location>
</feature>
<dbReference type="STRING" id="395961.Cyan7425_0635"/>
<dbReference type="InterPro" id="IPR002656">
    <property type="entry name" value="Acyl_transf_3_dom"/>
</dbReference>
<dbReference type="EMBL" id="CP001344">
    <property type="protein sequence ID" value="ACL43023.1"/>
    <property type="molecule type" value="Genomic_DNA"/>
</dbReference>
<evidence type="ECO:0000259" key="2">
    <source>
        <dbReference type="Pfam" id="PF01757"/>
    </source>
</evidence>
<feature type="transmembrane region" description="Helical" evidence="1">
    <location>
        <begin position="110"/>
        <end position="131"/>
    </location>
</feature>
<feature type="transmembrane region" description="Helical" evidence="1">
    <location>
        <begin position="45"/>
        <end position="63"/>
    </location>
</feature>
<dbReference type="Pfam" id="PF01757">
    <property type="entry name" value="Acyl_transf_3"/>
    <property type="match status" value="1"/>
</dbReference>